<evidence type="ECO:0000256" key="2">
    <source>
        <dbReference type="ARBA" id="ARBA00022771"/>
    </source>
</evidence>
<reference evidence="6 7" key="1">
    <citation type="submission" date="2022-08" db="EMBL/GenBank/DDBJ databases">
        <title>Genome Sequence of the sulphate-reducing bacterium, Pseudodesulfovibrio sp. SYK.</title>
        <authorList>
            <person name="Kondo R."/>
            <person name="Kataoka T."/>
        </authorList>
    </citation>
    <scope>NUCLEOTIDE SEQUENCE [LARGE SCALE GENOMIC DNA]</scope>
    <source>
        <strain evidence="6 7">SYK</strain>
    </source>
</reference>
<dbReference type="SUPFAM" id="SSF143555">
    <property type="entry name" value="FwdE-like"/>
    <property type="match status" value="1"/>
</dbReference>
<feature type="domain" description="Zinc finger DksA/TraR C4-type" evidence="4">
    <location>
        <begin position="168"/>
        <end position="201"/>
    </location>
</feature>
<proteinExistence type="predicted"/>
<dbReference type="PIRSF" id="PIRSF006578">
    <property type="entry name" value="FwdE"/>
    <property type="match status" value="1"/>
</dbReference>
<dbReference type="InterPro" id="IPR003814">
    <property type="entry name" value="FmdEsu_dom"/>
</dbReference>
<evidence type="ECO:0000313" key="6">
    <source>
        <dbReference type="EMBL" id="BDQ36969.1"/>
    </source>
</evidence>
<organism evidence="6 7">
    <name type="scientific">Pseudodesulfovibrio nedwellii</name>
    <dbReference type="NCBI Taxonomy" id="2973072"/>
    <lineage>
        <taxon>Bacteria</taxon>
        <taxon>Pseudomonadati</taxon>
        <taxon>Thermodesulfobacteriota</taxon>
        <taxon>Desulfovibrionia</taxon>
        <taxon>Desulfovibrionales</taxon>
        <taxon>Desulfovibrionaceae</taxon>
    </lineage>
</organism>
<evidence type="ECO:0000313" key="7">
    <source>
        <dbReference type="Proteomes" id="UP001317742"/>
    </source>
</evidence>
<sequence>MSCNFTPDTIDKTIEFHGHSCPGLAVGIRAAELALRELGDSPDVDMVAVSETDMCGVDAIQFLTTCTYGKGNFLHRDHGKMAFSFYDRNNGKGFRAFIKPGIKDEIDNELAVLMRKDSDGTITSAEKDRIAALRKMLQELFMALELDDMFVITQPKEPVPTPARILESLVCECCNESIMESRTRRMGGKTLCIPCFNAREQKI</sequence>
<gene>
    <name evidence="6" type="ORF">SYK_13290</name>
</gene>
<keyword evidence="3" id="KW-0862">Zinc</keyword>
<evidence type="ECO:0000259" key="4">
    <source>
        <dbReference type="Pfam" id="PF01258"/>
    </source>
</evidence>
<evidence type="ECO:0000256" key="1">
    <source>
        <dbReference type="ARBA" id="ARBA00022723"/>
    </source>
</evidence>
<dbReference type="EMBL" id="AP026709">
    <property type="protein sequence ID" value="BDQ36969.1"/>
    <property type="molecule type" value="Genomic_DNA"/>
</dbReference>
<dbReference type="Pfam" id="PF02663">
    <property type="entry name" value="FmdE"/>
    <property type="match status" value="1"/>
</dbReference>
<dbReference type="InterPro" id="IPR026328">
    <property type="entry name" value="FmdE"/>
</dbReference>
<dbReference type="Proteomes" id="UP001317742">
    <property type="component" value="Chromosome"/>
</dbReference>
<protein>
    <submittedName>
        <fullName evidence="6">Formylmethanofuran dehydrogenase subunit E</fullName>
    </submittedName>
</protein>
<name>A0ABM8AZT7_9BACT</name>
<accession>A0ABM8AZT7</accession>
<keyword evidence="1" id="KW-0479">Metal-binding</keyword>
<dbReference type="Pfam" id="PF01258">
    <property type="entry name" value="zf-dskA_traR"/>
    <property type="match status" value="1"/>
</dbReference>
<feature type="domain" description="Formylmethanofuran dehydrogenase subunit E" evidence="5">
    <location>
        <begin position="16"/>
        <end position="150"/>
    </location>
</feature>
<dbReference type="PANTHER" id="PTHR39418:SF1">
    <property type="entry name" value="DEHYDROGENASE"/>
    <property type="match status" value="1"/>
</dbReference>
<dbReference type="InterPro" id="IPR000962">
    <property type="entry name" value="Znf_DskA_TraR"/>
</dbReference>
<evidence type="ECO:0000256" key="3">
    <source>
        <dbReference type="ARBA" id="ARBA00022833"/>
    </source>
</evidence>
<dbReference type="RefSeq" id="WP_281762838.1">
    <property type="nucleotide sequence ID" value="NZ_AP026709.1"/>
</dbReference>
<keyword evidence="2" id="KW-0863">Zinc-finger</keyword>
<dbReference type="Gene3D" id="3.30.1330.130">
    <property type="match status" value="1"/>
</dbReference>
<keyword evidence="7" id="KW-1185">Reference proteome</keyword>
<dbReference type="PANTHER" id="PTHR39418">
    <property type="entry name" value="DEHYDROGENASE-RELATED"/>
    <property type="match status" value="1"/>
</dbReference>
<dbReference type="InterPro" id="IPR053194">
    <property type="entry name" value="tRNA_methyltr_O"/>
</dbReference>
<evidence type="ECO:0000259" key="5">
    <source>
        <dbReference type="Pfam" id="PF02663"/>
    </source>
</evidence>